<keyword evidence="1" id="KW-0677">Repeat</keyword>
<evidence type="ECO:0000256" key="1">
    <source>
        <dbReference type="ARBA" id="ARBA00022737"/>
    </source>
</evidence>
<proteinExistence type="predicted"/>
<dbReference type="AlphaFoldDB" id="A0A081B4N4"/>
<dbReference type="PANTHER" id="PTHR48094">
    <property type="entry name" value="PROTEIN/NUCLEIC ACID DEGLYCASE DJ-1-RELATED"/>
    <property type="match status" value="1"/>
</dbReference>
<dbReference type="SUPFAM" id="SSF52317">
    <property type="entry name" value="Class I glutamine amidotransferase-like"/>
    <property type="match status" value="1"/>
</dbReference>
<dbReference type="Gene3D" id="3.40.50.880">
    <property type="match status" value="1"/>
</dbReference>
<keyword evidence="2" id="KW-1133">Transmembrane helix</keyword>
<dbReference type="EMBL" id="ANJA01000082">
    <property type="protein sequence ID" value="ETO86095.1"/>
    <property type="molecule type" value="Genomic_DNA"/>
</dbReference>
<feature type="transmembrane region" description="Helical" evidence="2">
    <location>
        <begin position="45"/>
        <end position="64"/>
    </location>
</feature>
<name>A0A081B4N4_PHYNI</name>
<dbReference type="InterPro" id="IPR050325">
    <property type="entry name" value="Prot/Nucl_acid_deglycase"/>
</dbReference>
<sequence>MAGEAVEWISTSEESHLIIGLSTLHLVIGLSIFNTSQFWDLREHVPPTVAFIFLPIATMVWATALSHRRILRCLPSLSVKFTGLNPVATMSTSEGEAPAVLIPIADGTEEIEAIAVADVLTRGGMKVTLAGVGRKLQNIVTMSQGTKVQGDIAIEACVDLNFDLIMCPGGPGAQHLHDCAELITMLQKQKHQGRYYGGICAAPAVVLIPHGLLDAGPATTYPSYGEKMKGVDYKPDERVVVNGKCVTSQGPGIAIEMGLKLVELLVSGEKAKSVAQALIA</sequence>
<keyword evidence="2" id="KW-0472">Membrane</keyword>
<keyword evidence="2" id="KW-0812">Transmembrane</keyword>
<dbReference type="Proteomes" id="UP000028582">
    <property type="component" value="Unassembled WGS sequence"/>
</dbReference>
<dbReference type="CDD" id="cd03135">
    <property type="entry name" value="GATase1_DJ-1"/>
    <property type="match status" value="1"/>
</dbReference>
<dbReference type="InterPro" id="IPR002818">
    <property type="entry name" value="DJ-1/PfpI"/>
</dbReference>
<feature type="domain" description="DJ-1/PfpI" evidence="3">
    <location>
        <begin position="100"/>
        <end position="263"/>
    </location>
</feature>
<dbReference type="Pfam" id="PF01965">
    <property type="entry name" value="DJ-1_PfpI"/>
    <property type="match status" value="1"/>
</dbReference>
<feature type="transmembrane region" description="Helical" evidence="2">
    <location>
        <begin position="15"/>
        <end position="33"/>
    </location>
</feature>
<gene>
    <name evidence="4" type="ORF">F444_00327</name>
</gene>
<evidence type="ECO:0000256" key="2">
    <source>
        <dbReference type="SAM" id="Phobius"/>
    </source>
</evidence>
<accession>A0A081B4N4</accession>
<dbReference type="InterPro" id="IPR006287">
    <property type="entry name" value="DJ-1"/>
</dbReference>
<reference evidence="4 5" key="1">
    <citation type="submission" date="2013-11" db="EMBL/GenBank/DDBJ databases">
        <title>The Genome Sequence of Phytophthora parasitica P1976.</title>
        <authorList>
            <consortium name="The Broad Institute Genomics Platform"/>
            <person name="Russ C."/>
            <person name="Tyler B."/>
            <person name="Panabieres F."/>
            <person name="Shan W."/>
            <person name="Tripathy S."/>
            <person name="Grunwald N."/>
            <person name="Machado M."/>
            <person name="Johnson C.S."/>
            <person name="Walker B."/>
            <person name="Young S."/>
            <person name="Zeng Q."/>
            <person name="Gargeya S."/>
            <person name="Fitzgerald M."/>
            <person name="Haas B."/>
            <person name="Abouelleil A."/>
            <person name="Allen A.W."/>
            <person name="Alvarado L."/>
            <person name="Arachchi H.M."/>
            <person name="Berlin A.M."/>
            <person name="Chapman S.B."/>
            <person name="Gainer-Dewar J."/>
            <person name="Goldberg J."/>
            <person name="Griggs A."/>
            <person name="Gujja S."/>
            <person name="Hansen M."/>
            <person name="Howarth C."/>
            <person name="Imamovic A."/>
            <person name="Ireland A."/>
            <person name="Larimer J."/>
            <person name="McCowan C."/>
            <person name="Murphy C."/>
            <person name="Pearson M."/>
            <person name="Poon T.W."/>
            <person name="Priest M."/>
            <person name="Roberts A."/>
            <person name="Saif S."/>
            <person name="Shea T."/>
            <person name="Sisk P."/>
            <person name="Sykes S."/>
            <person name="Wortman J."/>
            <person name="Nusbaum C."/>
            <person name="Birren B."/>
        </authorList>
    </citation>
    <scope>NUCLEOTIDE SEQUENCE [LARGE SCALE GENOMIC DNA]</scope>
    <source>
        <strain evidence="4 5">P1976</strain>
    </source>
</reference>
<dbReference type="OrthoDB" id="543156at2759"/>
<organism evidence="4 5">
    <name type="scientific">Phytophthora nicotianae P1976</name>
    <dbReference type="NCBI Taxonomy" id="1317066"/>
    <lineage>
        <taxon>Eukaryota</taxon>
        <taxon>Sar</taxon>
        <taxon>Stramenopiles</taxon>
        <taxon>Oomycota</taxon>
        <taxon>Peronosporomycetes</taxon>
        <taxon>Peronosporales</taxon>
        <taxon>Peronosporaceae</taxon>
        <taxon>Phytophthora</taxon>
    </lineage>
</organism>
<evidence type="ECO:0000259" key="3">
    <source>
        <dbReference type="Pfam" id="PF01965"/>
    </source>
</evidence>
<evidence type="ECO:0000313" key="4">
    <source>
        <dbReference type="EMBL" id="ETO86095.1"/>
    </source>
</evidence>
<dbReference type="InterPro" id="IPR029062">
    <property type="entry name" value="Class_I_gatase-like"/>
</dbReference>
<comment type="caution">
    <text evidence="4">The sequence shown here is derived from an EMBL/GenBank/DDBJ whole genome shotgun (WGS) entry which is preliminary data.</text>
</comment>
<dbReference type="GO" id="GO:1903189">
    <property type="term" value="P:glyoxal metabolic process"/>
    <property type="evidence" value="ECO:0007669"/>
    <property type="project" value="TreeGrafter"/>
</dbReference>
<protein>
    <recommendedName>
        <fullName evidence="3">DJ-1/PfpI domain-containing protein</fullName>
    </recommendedName>
</protein>
<dbReference type="PANTHER" id="PTHR48094:SF12">
    <property type="entry name" value="PARKINSON DISEASE PROTEIN 7 HOMOLOG"/>
    <property type="match status" value="1"/>
</dbReference>
<dbReference type="FunFam" id="3.40.50.880:FF:000015">
    <property type="entry name" value="Protein DJ-1 homolog C"/>
    <property type="match status" value="1"/>
</dbReference>
<dbReference type="NCBIfam" id="TIGR01383">
    <property type="entry name" value="not_thiJ"/>
    <property type="match status" value="1"/>
</dbReference>
<dbReference type="GO" id="GO:0005737">
    <property type="term" value="C:cytoplasm"/>
    <property type="evidence" value="ECO:0007669"/>
    <property type="project" value="UniProtKB-ARBA"/>
</dbReference>
<evidence type="ECO:0000313" key="5">
    <source>
        <dbReference type="Proteomes" id="UP000028582"/>
    </source>
</evidence>